<dbReference type="EMBL" id="BSFP01000012">
    <property type="protein sequence ID" value="GLL01007.1"/>
    <property type="molecule type" value="Genomic_DNA"/>
</dbReference>
<gene>
    <name evidence="1" type="ORF">GCM10017581_027480</name>
</gene>
<keyword evidence="2" id="KW-1185">Reference proteome</keyword>
<sequence>MTAGSVAVATSAGDCVKVVAGPAAGPLRSAEVSNSGWWTGPVSNSGWWAGADGRRATSFGS</sequence>
<dbReference type="Proteomes" id="UP001143480">
    <property type="component" value="Unassembled WGS sequence"/>
</dbReference>
<evidence type="ECO:0000313" key="1">
    <source>
        <dbReference type="EMBL" id="GLL01007.1"/>
    </source>
</evidence>
<evidence type="ECO:0000313" key="2">
    <source>
        <dbReference type="Proteomes" id="UP001143480"/>
    </source>
</evidence>
<name>A0A9W6KFA7_9ACTN</name>
<protein>
    <submittedName>
        <fullName evidence="1">Uncharacterized protein</fullName>
    </submittedName>
</protein>
<reference evidence="1" key="2">
    <citation type="submission" date="2023-01" db="EMBL/GenBank/DDBJ databases">
        <authorList>
            <person name="Sun Q."/>
            <person name="Evtushenko L."/>
        </authorList>
    </citation>
    <scope>NUCLEOTIDE SEQUENCE</scope>
    <source>
        <strain evidence="1">VKM Ac-1321</strain>
    </source>
</reference>
<dbReference type="AlphaFoldDB" id="A0A9W6KFA7"/>
<organism evidence="1 2">
    <name type="scientific">Dactylosporangium matsuzakiense</name>
    <dbReference type="NCBI Taxonomy" id="53360"/>
    <lineage>
        <taxon>Bacteria</taxon>
        <taxon>Bacillati</taxon>
        <taxon>Actinomycetota</taxon>
        <taxon>Actinomycetes</taxon>
        <taxon>Micromonosporales</taxon>
        <taxon>Micromonosporaceae</taxon>
        <taxon>Dactylosporangium</taxon>
    </lineage>
</organism>
<comment type="caution">
    <text evidence="1">The sequence shown here is derived from an EMBL/GenBank/DDBJ whole genome shotgun (WGS) entry which is preliminary data.</text>
</comment>
<proteinExistence type="predicted"/>
<accession>A0A9W6KFA7</accession>
<reference evidence="1" key="1">
    <citation type="journal article" date="2014" name="Int. J. Syst. Evol. Microbiol.">
        <title>Complete genome sequence of Corynebacterium casei LMG S-19264T (=DSM 44701T), isolated from a smear-ripened cheese.</title>
        <authorList>
            <consortium name="US DOE Joint Genome Institute (JGI-PGF)"/>
            <person name="Walter F."/>
            <person name="Albersmeier A."/>
            <person name="Kalinowski J."/>
            <person name="Ruckert C."/>
        </authorList>
    </citation>
    <scope>NUCLEOTIDE SEQUENCE</scope>
    <source>
        <strain evidence="1">VKM Ac-1321</strain>
    </source>
</reference>